<keyword evidence="2" id="KW-0812">Transmembrane</keyword>
<dbReference type="Pfam" id="PF20684">
    <property type="entry name" value="Fung_rhodopsin"/>
    <property type="match status" value="1"/>
</dbReference>
<dbReference type="InterPro" id="IPR049326">
    <property type="entry name" value="Rhodopsin_dom_fungi"/>
</dbReference>
<feature type="transmembrane region" description="Helical" evidence="2">
    <location>
        <begin position="23"/>
        <end position="47"/>
    </location>
</feature>
<reference evidence="4 5" key="1">
    <citation type="submission" date="2023-01" db="EMBL/GenBank/DDBJ databases">
        <title>Analysis of 21 Apiospora genomes using comparative genomics revels a genus with tremendous synthesis potential of carbohydrate active enzymes and secondary metabolites.</title>
        <authorList>
            <person name="Sorensen T."/>
        </authorList>
    </citation>
    <scope>NUCLEOTIDE SEQUENCE [LARGE SCALE GENOMIC DNA]</scope>
    <source>
        <strain evidence="4 5">CBS 24483</strain>
    </source>
</reference>
<evidence type="ECO:0000259" key="3">
    <source>
        <dbReference type="Pfam" id="PF20684"/>
    </source>
</evidence>
<evidence type="ECO:0000256" key="2">
    <source>
        <dbReference type="SAM" id="Phobius"/>
    </source>
</evidence>
<keyword evidence="5" id="KW-1185">Reference proteome</keyword>
<evidence type="ECO:0000313" key="4">
    <source>
        <dbReference type="EMBL" id="KAK7956560.1"/>
    </source>
</evidence>
<sequence length="157" mass="16467">MFSKSVNFTWDGRKAGSWSLIELYVAIVCTCLPAFRIMAMAVGARFFGWNNSMTTRYGNGSKFGYGQGYGTSSKLARSHKSLAKSASTTTMLNPAASGDFIRLHDIGAGNGGSGNGKPSGYGMSENTLVGSAGGGGGGRQIHVTRPVVVSSRESPRR</sequence>
<gene>
    <name evidence="4" type="ORF">PG986_005782</name>
</gene>
<dbReference type="EMBL" id="JAQQWE010000004">
    <property type="protein sequence ID" value="KAK7956560.1"/>
    <property type="molecule type" value="Genomic_DNA"/>
</dbReference>
<keyword evidence="2" id="KW-1133">Transmembrane helix</keyword>
<accession>A0ABR1QIR7</accession>
<evidence type="ECO:0000256" key="1">
    <source>
        <dbReference type="SAM" id="MobiDB-lite"/>
    </source>
</evidence>
<dbReference type="Proteomes" id="UP001391051">
    <property type="component" value="Unassembled WGS sequence"/>
</dbReference>
<protein>
    <recommendedName>
        <fullName evidence="3">Rhodopsin domain-containing protein</fullName>
    </recommendedName>
</protein>
<keyword evidence="2" id="KW-0472">Membrane</keyword>
<dbReference type="GeneID" id="92075066"/>
<proteinExistence type="predicted"/>
<feature type="domain" description="Rhodopsin" evidence="3">
    <location>
        <begin position="2"/>
        <end position="38"/>
    </location>
</feature>
<organism evidence="4 5">
    <name type="scientific">Apiospora aurea</name>
    <dbReference type="NCBI Taxonomy" id="335848"/>
    <lineage>
        <taxon>Eukaryota</taxon>
        <taxon>Fungi</taxon>
        <taxon>Dikarya</taxon>
        <taxon>Ascomycota</taxon>
        <taxon>Pezizomycotina</taxon>
        <taxon>Sordariomycetes</taxon>
        <taxon>Xylariomycetidae</taxon>
        <taxon>Amphisphaeriales</taxon>
        <taxon>Apiosporaceae</taxon>
        <taxon>Apiospora</taxon>
    </lineage>
</organism>
<feature type="region of interest" description="Disordered" evidence="1">
    <location>
        <begin position="132"/>
        <end position="157"/>
    </location>
</feature>
<dbReference type="RefSeq" id="XP_066701866.1">
    <property type="nucleotide sequence ID" value="XM_066842004.1"/>
</dbReference>
<comment type="caution">
    <text evidence="4">The sequence shown here is derived from an EMBL/GenBank/DDBJ whole genome shotgun (WGS) entry which is preliminary data.</text>
</comment>
<evidence type="ECO:0000313" key="5">
    <source>
        <dbReference type="Proteomes" id="UP001391051"/>
    </source>
</evidence>
<name>A0ABR1QIR7_9PEZI</name>